<evidence type="ECO:0000256" key="1">
    <source>
        <dbReference type="ARBA" id="ARBA00022801"/>
    </source>
</evidence>
<dbReference type="Pfam" id="PF00293">
    <property type="entry name" value="NUDIX"/>
    <property type="match status" value="1"/>
</dbReference>
<evidence type="ECO:0000313" key="5">
    <source>
        <dbReference type="Proteomes" id="UP000176185"/>
    </source>
</evidence>
<feature type="domain" description="Nudix hydrolase" evidence="3">
    <location>
        <begin position="1"/>
        <end position="137"/>
    </location>
</feature>
<evidence type="ECO:0000256" key="2">
    <source>
        <dbReference type="RuleBase" id="RU003476"/>
    </source>
</evidence>
<dbReference type="Proteomes" id="UP000176185">
    <property type="component" value="Unassembled WGS sequence"/>
</dbReference>
<comment type="similarity">
    <text evidence="2">Belongs to the Nudix hydrolase family.</text>
</comment>
<name>A0A1F4XJ18_9BACT</name>
<gene>
    <name evidence="4" type="ORF">A2943_01395</name>
</gene>
<proteinExistence type="inferred from homology"/>
<accession>A0A1F4XJ18</accession>
<dbReference type="AlphaFoldDB" id="A0A1F4XJ18"/>
<dbReference type="InterPro" id="IPR020476">
    <property type="entry name" value="Nudix_hydrolase"/>
</dbReference>
<dbReference type="STRING" id="1797243.A2943_01395"/>
<dbReference type="SUPFAM" id="SSF55811">
    <property type="entry name" value="Nudix"/>
    <property type="match status" value="1"/>
</dbReference>
<organism evidence="4 5">
    <name type="scientific">Candidatus Adlerbacteria bacterium RIFCSPLOWO2_01_FULL_51_16</name>
    <dbReference type="NCBI Taxonomy" id="1797243"/>
    <lineage>
        <taxon>Bacteria</taxon>
        <taxon>Candidatus Adleribacteriota</taxon>
    </lineage>
</organism>
<dbReference type="InterPro" id="IPR015797">
    <property type="entry name" value="NUDIX_hydrolase-like_dom_sf"/>
</dbReference>
<protein>
    <recommendedName>
        <fullName evidence="3">Nudix hydrolase domain-containing protein</fullName>
    </recommendedName>
</protein>
<evidence type="ECO:0000313" key="4">
    <source>
        <dbReference type="EMBL" id="OGC81113.1"/>
    </source>
</evidence>
<dbReference type="GO" id="GO:0006754">
    <property type="term" value="P:ATP biosynthetic process"/>
    <property type="evidence" value="ECO:0007669"/>
    <property type="project" value="TreeGrafter"/>
</dbReference>
<dbReference type="PANTHER" id="PTHR21340:SF0">
    <property type="entry name" value="BIS(5'-NUCLEOSYL)-TETRAPHOSPHATASE [ASYMMETRICAL]"/>
    <property type="match status" value="1"/>
</dbReference>
<dbReference type="GO" id="GO:0006167">
    <property type="term" value="P:AMP biosynthetic process"/>
    <property type="evidence" value="ECO:0007669"/>
    <property type="project" value="TreeGrafter"/>
</dbReference>
<dbReference type="PANTHER" id="PTHR21340">
    <property type="entry name" value="DIADENOSINE 5,5-P1,P4-TETRAPHOSPHATE PYROPHOSPHOHYDROLASE MUTT"/>
    <property type="match status" value="1"/>
</dbReference>
<dbReference type="PRINTS" id="PR00502">
    <property type="entry name" value="NUDIXFAMILY"/>
</dbReference>
<dbReference type="PROSITE" id="PS51462">
    <property type="entry name" value="NUDIX"/>
    <property type="match status" value="1"/>
</dbReference>
<dbReference type="EMBL" id="MEWX01000004">
    <property type="protein sequence ID" value="OGC81113.1"/>
    <property type="molecule type" value="Genomic_DNA"/>
</dbReference>
<evidence type="ECO:0000259" key="3">
    <source>
        <dbReference type="PROSITE" id="PS51462"/>
    </source>
</evidence>
<keyword evidence="1 2" id="KW-0378">Hydrolase</keyword>
<dbReference type="Gene3D" id="3.90.79.10">
    <property type="entry name" value="Nucleoside Triphosphate Pyrophosphohydrolase"/>
    <property type="match status" value="1"/>
</dbReference>
<sequence>MARESAGGIIIGPDRRVVVVEQHGNSWTFPKGGVEKGETLLAAARREIAEETGIKNLELVRELGSYVRRSIGMKGEGENLDWPASKRSFFLFRTDEMSLAPQSDPHHEITKARWVTVEEALALLTHPKDAEFLKSVRGILER</sequence>
<dbReference type="GO" id="GO:0004081">
    <property type="term" value="F:bis(5'-nucleosyl)-tetraphosphatase (asymmetrical) activity"/>
    <property type="evidence" value="ECO:0007669"/>
    <property type="project" value="TreeGrafter"/>
</dbReference>
<reference evidence="4 5" key="1">
    <citation type="journal article" date="2016" name="Nat. Commun.">
        <title>Thousands of microbial genomes shed light on interconnected biogeochemical processes in an aquifer system.</title>
        <authorList>
            <person name="Anantharaman K."/>
            <person name="Brown C.T."/>
            <person name="Hug L.A."/>
            <person name="Sharon I."/>
            <person name="Castelle C.J."/>
            <person name="Probst A.J."/>
            <person name="Thomas B.C."/>
            <person name="Singh A."/>
            <person name="Wilkins M.J."/>
            <person name="Karaoz U."/>
            <person name="Brodie E.L."/>
            <person name="Williams K.H."/>
            <person name="Hubbard S.S."/>
            <person name="Banfield J.F."/>
        </authorList>
    </citation>
    <scope>NUCLEOTIDE SEQUENCE [LARGE SCALE GENOMIC DNA]</scope>
</reference>
<dbReference type="InterPro" id="IPR020084">
    <property type="entry name" value="NUDIX_hydrolase_CS"/>
</dbReference>
<dbReference type="InterPro" id="IPR051325">
    <property type="entry name" value="Nudix_hydrolase_domain"/>
</dbReference>
<dbReference type="InterPro" id="IPR000086">
    <property type="entry name" value="NUDIX_hydrolase_dom"/>
</dbReference>
<comment type="caution">
    <text evidence="4">The sequence shown here is derived from an EMBL/GenBank/DDBJ whole genome shotgun (WGS) entry which is preliminary data.</text>
</comment>
<dbReference type="PROSITE" id="PS00893">
    <property type="entry name" value="NUDIX_BOX"/>
    <property type="match status" value="1"/>
</dbReference>